<protein>
    <recommendedName>
        <fullName evidence="1">Transposase DDE domain-containing protein</fullName>
    </recommendedName>
</protein>
<gene>
    <name evidence="2" type="ORF">EI684_14140</name>
</gene>
<comment type="caution">
    <text evidence="2">The sequence shown here is derived from an EMBL/GenBank/DDBJ whole genome shotgun (WGS) entry which is preliminary data.</text>
</comment>
<sequence length="147" mass="15638">MIVHTLGCFVKVDAAAGKGKTRAQVAALSDGETDLVAPIPQGGGTDPNRFTVAAFRVSADKKTCTCPNGQTTTRVYRQGNGDGLSFRFVAKQCTGCPLWAQCRKDDASPNGHRSVFISDYHSMLRQAHTFNASDEGKALLMAVAKSS</sequence>
<organism evidence="2 3">
    <name type="scientific">Candidatus Viridilinea halotolerans</name>
    <dbReference type="NCBI Taxonomy" id="2491704"/>
    <lineage>
        <taxon>Bacteria</taxon>
        <taxon>Bacillati</taxon>
        <taxon>Chloroflexota</taxon>
        <taxon>Chloroflexia</taxon>
        <taxon>Chloroflexales</taxon>
        <taxon>Chloroflexineae</taxon>
        <taxon>Oscillochloridaceae</taxon>
        <taxon>Candidatus Viridilinea</taxon>
    </lineage>
</organism>
<dbReference type="Proteomes" id="UP000280307">
    <property type="component" value="Unassembled WGS sequence"/>
</dbReference>
<dbReference type="EMBL" id="RSAS01000565">
    <property type="protein sequence ID" value="RRR69996.1"/>
    <property type="molecule type" value="Genomic_DNA"/>
</dbReference>
<feature type="domain" description="Transposase DDE" evidence="1">
    <location>
        <begin position="65"/>
        <end position="138"/>
    </location>
</feature>
<name>A0A426TWM5_9CHLR</name>
<proteinExistence type="predicted"/>
<evidence type="ECO:0000259" key="1">
    <source>
        <dbReference type="Pfam" id="PF13751"/>
    </source>
</evidence>
<dbReference type="AlphaFoldDB" id="A0A426TWM5"/>
<dbReference type="InterPro" id="IPR025668">
    <property type="entry name" value="Tnp_DDE_dom"/>
</dbReference>
<accession>A0A426TWM5</accession>
<evidence type="ECO:0000313" key="3">
    <source>
        <dbReference type="Proteomes" id="UP000280307"/>
    </source>
</evidence>
<evidence type="ECO:0000313" key="2">
    <source>
        <dbReference type="EMBL" id="RRR69996.1"/>
    </source>
</evidence>
<reference evidence="2 3" key="1">
    <citation type="submission" date="2018-12" db="EMBL/GenBank/DDBJ databases">
        <title>Genome Sequence of Candidatus Viridilinea halotolerans isolated from saline sulfide-rich spring.</title>
        <authorList>
            <person name="Grouzdev D.S."/>
            <person name="Burganskaya E.I."/>
            <person name="Krutkina M.S."/>
            <person name="Sukhacheva M.V."/>
            <person name="Gorlenko V.M."/>
        </authorList>
    </citation>
    <scope>NUCLEOTIDE SEQUENCE [LARGE SCALE GENOMIC DNA]</scope>
    <source>
        <strain evidence="2">Chok-6</strain>
    </source>
</reference>
<dbReference type="Pfam" id="PF13751">
    <property type="entry name" value="DDE_Tnp_1_6"/>
    <property type="match status" value="1"/>
</dbReference>